<evidence type="ECO:0000259" key="2">
    <source>
        <dbReference type="PROSITE" id="PS00028"/>
    </source>
</evidence>
<gene>
    <name evidence="3" type="ORF">X975_12010</name>
</gene>
<organism evidence="3 4">
    <name type="scientific">Stegodyphus mimosarum</name>
    <name type="common">African social velvet spider</name>
    <dbReference type="NCBI Taxonomy" id="407821"/>
    <lineage>
        <taxon>Eukaryota</taxon>
        <taxon>Metazoa</taxon>
        <taxon>Ecdysozoa</taxon>
        <taxon>Arthropoda</taxon>
        <taxon>Chelicerata</taxon>
        <taxon>Arachnida</taxon>
        <taxon>Araneae</taxon>
        <taxon>Araneomorphae</taxon>
        <taxon>Entelegynae</taxon>
        <taxon>Eresoidea</taxon>
        <taxon>Eresidae</taxon>
        <taxon>Stegodyphus</taxon>
    </lineage>
</organism>
<accession>A0A087UGM1</accession>
<dbReference type="OrthoDB" id="10558538at2759"/>
<dbReference type="PROSITE" id="PS00028">
    <property type="entry name" value="ZINC_FINGER_C2H2_1"/>
    <property type="match status" value="1"/>
</dbReference>
<dbReference type="EMBL" id="KK119716">
    <property type="protein sequence ID" value="KFM76510.1"/>
    <property type="molecule type" value="Genomic_DNA"/>
</dbReference>
<dbReference type="Proteomes" id="UP000054359">
    <property type="component" value="Unassembled WGS sequence"/>
</dbReference>
<feature type="domain" description="C2H2-type" evidence="2">
    <location>
        <begin position="146"/>
        <end position="168"/>
    </location>
</feature>
<dbReference type="InterPro" id="IPR013087">
    <property type="entry name" value="Znf_C2H2_type"/>
</dbReference>
<evidence type="ECO:0000313" key="3">
    <source>
        <dbReference type="EMBL" id="KFM76510.1"/>
    </source>
</evidence>
<sequence>MPENPLPETSRSSQNYTISNGFDQSFCKQNDAAQNKKARSKKRKLQKYNAKEKKFQDIMLEPSIAGQKSVGKPVNPLKPVLLNASNFKTKLEASSKEKTVLKSDDKKSIVTTSDQVSDIKVKRSNLTSTGKEYSFSIIQGNYKFQCHLCNHNCEGKSNVLKHLQSRSHRIHKEQNDLDMMLPYLPVPLPEQIEAINDLLLNEISQFGLRDKDLIIRKNVIDKVTKFVEEHVQ</sequence>
<name>A0A087UGM1_STEMI</name>
<feature type="compositionally biased region" description="Polar residues" evidence="1">
    <location>
        <begin position="7"/>
        <end position="22"/>
    </location>
</feature>
<protein>
    <recommendedName>
        <fullName evidence="2">C2H2-type domain-containing protein</fullName>
    </recommendedName>
</protein>
<keyword evidence="4" id="KW-1185">Reference proteome</keyword>
<feature type="non-terminal residue" evidence="3">
    <location>
        <position position="232"/>
    </location>
</feature>
<feature type="region of interest" description="Disordered" evidence="1">
    <location>
        <begin position="30"/>
        <end position="49"/>
    </location>
</feature>
<proteinExistence type="predicted"/>
<evidence type="ECO:0000256" key="1">
    <source>
        <dbReference type="SAM" id="MobiDB-lite"/>
    </source>
</evidence>
<evidence type="ECO:0000313" key="4">
    <source>
        <dbReference type="Proteomes" id="UP000054359"/>
    </source>
</evidence>
<feature type="compositionally biased region" description="Basic residues" evidence="1">
    <location>
        <begin position="36"/>
        <end position="46"/>
    </location>
</feature>
<feature type="region of interest" description="Disordered" evidence="1">
    <location>
        <begin position="1"/>
        <end position="22"/>
    </location>
</feature>
<reference evidence="3 4" key="1">
    <citation type="submission" date="2013-11" db="EMBL/GenBank/DDBJ databases">
        <title>Genome sequencing of Stegodyphus mimosarum.</title>
        <authorList>
            <person name="Bechsgaard J."/>
        </authorList>
    </citation>
    <scope>NUCLEOTIDE SEQUENCE [LARGE SCALE GENOMIC DNA]</scope>
</reference>
<dbReference type="AlphaFoldDB" id="A0A087UGM1"/>